<dbReference type="InterPro" id="IPR057251">
    <property type="entry name" value="FP_C"/>
</dbReference>
<dbReference type="AlphaFoldDB" id="A0A8S4GFX9"/>
<evidence type="ECO:0000313" key="3">
    <source>
        <dbReference type="Proteomes" id="UP000653454"/>
    </source>
</evidence>
<protein>
    <submittedName>
        <fullName evidence="2">(diamondback moth) hypothetical protein</fullName>
    </submittedName>
</protein>
<proteinExistence type="predicted"/>
<dbReference type="Pfam" id="PF25298">
    <property type="entry name" value="Baculo_FP_2nd"/>
    <property type="match status" value="1"/>
</dbReference>
<dbReference type="Gene3D" id="3.30.70.1820">
    <property type="entry name" value="L1 transposable element, RRM domain"/>
    <property type="match status" value="1"/>
</dbReference>
<sequence length="174" mass="19947">MSVLSSLPQNVWTNCMNVLRDRLLNLEIIGVPEKKAENTEELLFKIASHAQTTLSRDDYVHVNRVQPRQVVPGRPRTIVAKLKSRDTKDSIIAGIRKARGINTKDLGFTGEPTPIYVKEHLTTVNKDLLKKCKTTAVAKNYQFVWVKNCRIFMRQHEKAPPMLIQSEEDLRKIN</sequence>
<keyword evidence="3" id="KW-1185">Reference proteome</keyword>
<dbReference type="EMBL" id="CAJHNJ030000446">
    <property type="protein sequence ID" value="CAG9137892.1"/>
    <property type="molecule type" value="Genomic_DNA"/>
</dbReference>
<evidence type="ECO:0000259" key="1">
    <source>
        <dbReference type="Pfam" id="PF25298"/>
    </source>
</evidence>
<name>A0A8S4GFX9_PLUXY</name>
<reference evidence="2" key="1">
    <citation type="submission" date="2020-11" db="EMBL/GenBank/DDBJ databases">
        <authorList>
            <person name="Whiteford S."/>
        </authorList>
    </citation>
    <scope>NUCLEOTIDE SEQUENCE</scope>
</reference>
<dbReference type="Proteomes" id="UP000653454">
    <property type="component" value="Unassembled WGS sequence"/>
</dbReference>
<gene>
    <name evidence="2" type="ORF">PLXY2_LOCUS16145</name>
</gene>
<feature type="domain" description="FP protein C-terminal" evidence="1">
    <location>
        <begin position="122"/>
        <end position="173"/>
    </location>
</feature>
<comment type="caution">
    <text evidence="2">The sequence shown here is derived from an EMBL/GenBank/DDBJ whole genome shotgun (WGS) entry which is preliminary data.</text>
</comment>
<organism evidence="2 3">
    <name type="scientific">Plutella xylostella</name>
    <name type="common">Diamondback moth</name>
    <name type="synonym">Plutella maculipennis</name>
    <dbReference type="NCBI Taxonomy" id="51655"/>
    <lineage>
        <taxon>Eukaryota</taxon>
        <taxon>Metazoa</taxon>
        <taxon>Ecdysozoa</taxon>
        <taxon>Arthropoda</taxon>
        <taxon>Hexapoda</taxon>
        <taxon>Insecta</taxon>
        <taxon>Pterygota</taxon>
        <taxon>Neoptera</taxon>
        <taxon>Endopterygota</taxon>
        <taxon>Lepidoptera</taxon>
        <taxon>Glossata</taxon>
        <taxon>Ditrysia</taxon>
        <taxon>Yponomeutoidea</taxon>
        <taxon>Plutellidae</taxon>
        <taxon>Plutella</taxon>
    </lineage>
</organism>
<accession>A0A8S4GFX9</accession>
<evidence type="ECO:0000313" key="2">
    <source>
        <dbReference type="EMBL" id="CAG9137892.1"/>
    </source>
</evidence>